<organism evidence="7 8">
    <name type="scientific">Candidatus Colwellbacteria bacterium RBG_13_48_8</name>
    <dbReference type="NCBI Taxonomy" id="1797685"/>
    <lineage>
        <taxon>Bacteria</taxon>
        <taxon>Candidatus Colwelliibacteriota</taxon>
    </lineage>
</organism>
<comment type="caution">
    <text evidence="7">The sequence shown here is derived from an EMBL/GenBank/DDBJ whole genome shotgun (WGS) entry which is preliminary data.</text>
</comment>
<keyword evidence="5 6" id="KW-0949">S-adenosyl-L-methionine</keyword>
<reference evidence="7 8" key="1">
    <citation type="journal article" date="2016" name="Nat. Commun.">
        <title>Thousands of microbial genomes shed light on interconnected biogeochemical processes in an aquifer system.</title>
        <authorList>
            <person name="Anantharaman K."/>
            <person name="Brown C.T."/>
            <person name="Hug L.A."/>
            <person name="Sharon I."/>
            <person name="Castelle C.J."/>
            <person name="Probst A.J."/>
            <person name="Thomas B.C."/>
            <person name="Singh A."/>
            <person name="Wilkins M.J."/>
            <person name="Karaoz U."/>
            <person name="Brodie E.L."/>
            <person name="Williams K.H."/>
            <person name="Hubbard S.S."/>
            <person name="Banfield J.F."/>
        </authorList>
    </citation>
    <scope>NUCLEOTIDE SEQUENCE [LARGE SCALE GENOMIC DNA]</scope>
</reference>
<feature type="binding site" evidence="6">
    <location>
        <position position="80"/>
    </location>
    <ligand>
        <name>S-adenosyl-L-methionine</name>
        <dbReference type="ChEBI" id="CHEBI:59789"/>
    </ligand>
</feature>
<dbReference type="Proteomes" id="UP000177062">
    <property type="component" value="Unassembled WGS sequence"/>
</dbReference>
<keyword evidence="2 6" id="KW-0698">rRNA processing</keyword>
<feature type="binding site" evidence="6">
    <location>
        <position position="108"/>
    </location>
    <ligand>
        <name>S-adenosyl-L-methionine</name>
        <dbReference type="ChEBI" id="CHEBI:59789"/>
    </ligand>
</feature>
<dbReference type="PANTHER" id="PTHR11265:SF0">
    <property type="entry name" value="12S RRNA N4-METHYLCYTIDINE METHYLTRANSFERASE"/>
    <property type="match status" value="1"/>
</dbReference>
<evidence type="ECO:0000256" key="4">
    <source>
        <dbReference type="ARBA" id="ARBA00022679"/>
    </source>
</evidence>
<dbReference type="AlphaFoldDB" id="A0A1G1Z0T5"/>
<dbReference type="InterPro" id="IPR023397">
    <property type="entry name" value="SAM-dep_MeTrfase_MraW_recog"/>
</dbReference>
<evidence type="ECO:0000256" key="6">
    <source>
        <dbReference type="HAMAP-Rule" id="MF_01007"/>
    </source>
</evidence>
<evidence type="ECO:0000256" key="1">
    <source>
        <dbReference type="ARBA" id="ARBA00010396"/>
    </source>
</evidence>
<name>A0A1G1Z0T5_9BACT</name>
<gene>
    <name evidence="6" type="primary">rsmH</name>
    <name evidence="7" type="ORF">A2Y84_00950</name>
</gene>
<dbReference type="NCBIfam" id="TIGR00006">
    <property type="entry name" value="16S rRNA (cytosine(1402)-N(4))-methyltransferase RsmH"/>
    <property type="match status" value="1"/>
</dbReference>
<dbReference type="GO" id="GO:0070475">
    <property type="term" value="P:rRNA base methylation"/>
    <property type="evidence" value="ECO:0007669"/>
    <property type="project" value="UniProtKB-UniRule"/>
</dbReference>
<comment type="catalytic activity">
    <reaction evidence="6">
        <text>cytidine(1402) in 16S rRNA + S-adenosyl-L-methionine = N(4)-methylcytidine(1402) in 16S rRNA + S-adenosyl-L-homocysteine + H(+)</text>
        <dbReference type="Rhea" id="RHEA:42928"/>
        <dbReference type="Rhea" id="RHEA-COMP:10286"/>
        <dbReference type="Rhea" id="RHEA-COMP:10287"/>
        <dbReference type="ChEBI" id="CHEBI:15378"/>
        <dbReference type="ChEBI" id="CHEBI:57856"/>
        <dbReference type="ChEBI" id="CHEBI:59789"/>
        <dbReference type="ChEBI" id="CHEBI:74506"/>
        <dbReference type="ChEBI" id="CHEBI:82748"/>
        <dbReference type="EC" id="2.1.1.199"/>
    </reaction>
</comment>
<accession>A0A1G1Z0T5</accession>
<dbReference type="Gene3D" id="3.40.50.150">
    <property type="entry name" value="Vaccinia Virus protein VP39"/>
    <property type="match status" value="1"/>
</dbReference>
<feature type="binding site" evidence="6">
    <location>
        <position position="101"/>
    </location>
    <ligand>
        <name>S-adenosyl-L-methionine</name>
        <dbReference type="ChEBI" id="CHEBI:59789"/>
    </ligand>
</feature>
<dbReference type="PIRSF" id="PIRSF004486">
    <property type="entry name" value="MraW"/>
    <property type="match status" value="1"/>
</dbReference>
<dbReference type="InterPro" id="IPR029063">
    <property type="entry name" value="SAM-dependent_MTases_sf"/>
</dbReference>
<dbReference type="SUPFAM" id="SSF81799">
    <property type="entry name" value="Putative methyltransferase TM0872, insert domain"/>
    <property type="match status" value="1"/>
</dbReference>
<dbReference type="EMBL" id="MHIT01000001">
    <property type="protein sequence ID" value="OGY57277.1"/>
    <property type="molecule type" value="Genomic_DNA"/>
</dbReference>
<comment type="similarity">
    <text evidence="1 6">Belongs to the methyltransferase superfamily. RsmH family.</text>
</comment>
<sequence>MHKPVLLNEVLEMLRPTPGSAMVDGTVGGGGHGLPIAERLAPGGKFLGLDWDGKRIDTLKPVFSKTNLGLKECLLKVGNYANLPEILKQQKWGEVDGLLLDLGFCSDQLHETRGFSFRGPEEPLLMFYSENSQPAYEALSRLTEKQLKEIIRDLSDERFAGRIARAICEQRKNRPILTNQDLAGVIRRAVPRNYEGGRIDPATRTFMALRMYINDEIGNLGRLLGQLKKIVKPGGKVIIISYHSKEDAMVKNFFRGLSGSGDARLLTSKAIRPSPAEIKLNPNSRSAKLRAIQVN</sequence>
<dbReference type="EC" id="2.1.1.199" evidence="6"/>
<comment type="function">
    <text evidence="6">Specifically methylates the N4 position of cytidine in position 1402 (C1402) of 16S rRNA.</text>
</comment>
<keyword evidence="3 6" id="KW-0489">Methyltransferase</keyword>
<dbReference type="GO" id="GO:0071424">
    <property type="term" value="F:rRNA (cytosine-N4-)-methyltransferase activity"/>
    <property type="evidence" value="ECO:0007669"/>
    <property type="project" value="UniProtKB-UniRule"/>
</dbReference>
<dbReference type="InterPro" id="IPR002903">
    <property type="entry name" value="RsmH"/>
</dbReference>
<dbReference type="Gene3D" id="1.10.150.170">
    <property type="entry name" value="Putative methyltransferase TM0872, insert domain"/>
    <property type="match status" value="1"/>
</dbReference>
<dbReference type="HAMAP" id="MF_01007">
    <property type="entry name" value="16SrRNA_methyltr_H"/>
    <property type="match status" value="1"/>
</dbReference>
<keyword evidence="4 6" id="KW-0808">Transferase</keyword>
<dbReference type="GO" id="GO:0005737">
    <property type="term" value="C:cytoplasm"/>
    <property type="evidence" value="ECO:0007669"/>
    <property type="project" value="UniProtKB-SubCell"/>
</dbReference>
<evidence type="ECO:0000256" key="3">
    <source>
        <dbReference type="ARBA" id="ARBA00022603"/>
    </source>
</evidence>
<evidence type="ECO:0000313" key="7">
    <source>
        <dbReference type="EMBL" id="OGY57277.1"/>
    </source>
</evidence>
<keyword evidence="6" id="KW-0963">Cytoplasm</keyword>
<protein>
    <recommendedName>
        <fullName evidence="6">Ribosomal RNA small subunit methyltransferase H</fullName>
        <ecNumber evidence="6">2.1.1.199</ecNumber>
    </recommendedName>
    <alternativeName>
        <fullName evidence="6">16S rRNA m(4)C1402 methyltransferase</fullName>
    </alternativeName>
    <alternativeName>
        <fullName evidence="6">rRNA (cytosine-N(4)-)-methyltransferase RsmH</fullName>
    </alternativeName>
</protein>
<feature type="binding site" evidence="6">
    <location>
        <position position="50"/>
    </location>
    <ligand>
        <name>S-adenosyl-L-methionine</name>
        <dbReference type="ChEBI" id="CHEBI:59789"/>
    </ligand>
</feature>
<dbReference type="PANTHER" id="PTHR11265">
    <property type="entry name" value="S-ADENOSYL-METHYLTRANSFERASE MRAW"/>
    <property type="match status" value="1"/>
</dbReference>
<evidence type="ECO:0000256" key="5">
    <source>
        <dbReference type="ARBA" id="ARBA00022691"/>
    </source>
</evidence>
<evidence type="ECO:0000256" key="2">
    <source>
        <dbReference type="ARBA" id="ARBA00022552"/>
    </source>
</evidence>
<dbReference type="Pfam" id="PF01795">
    <property type="entry name" value="Methyltransf_5"/>
    <property type="match status" value="1"/>
</dbReference>
<feature type="binding site" evidence="6">
    <location>
        <begin position="30"/>
        <end position="32"/>
    </location>
    <ligand>
        <name>S-adenosyl-L-methionine</name>
        <dbReference type="ChEBI" id="CHEBI:59789"/>
    </ligand>
</feature>
<evidence type="ECO:0000313" key="8">
    <source>
        <dbReference type="Proteomes" id="UP000177062"/>
    </source>
</evidence>
<comment type="subcellular location">
    <subcellularLocation>
        <location evidence="6">Cytoplasm</location>
    </subcellularLocation>
</comment>
<proteinExistence type="inferred from homology"/>
<dbReference type="SUPFAM" id="SSF53335">
    <property type="entry name" value="S-adenosyl-L-methionine-dependent methyltransferases"/>
    <property type="match status" value="1"/>
</dbReference>